<evidence type="ECO:0000313" key="1">
    <source>
        <dbReference type="EMBL" id="VEL32893.1"/>
    </source>
</evidence>
<dbReference type="EMBL" id="CAAALY010244827">
    <property type="protein sequence ID" value="VEL32893.1"/>
    <property type="molecule type" value="Genomic_DNA"/>
</dbReference>
<protein>
    <submittedName>
        <fullName evidence="1">Uncharacterized protein</fullName>
    </submittedName>
</protein>
<comment type="caution">
    <text evidence="1">The sequence shown here is derived from an EMBL/GenBank/DDBJ whole genome shotgun (WGS) entry which is preliminary data.</text>
</comment>
<name>A0A3S5B3Z3_9PLAT</name>
<accession>A0A3S5B3Z3</accession>
<dbReference type="Proteomes" id="UP000784294">
    <property type="component" value="Unassembled WGS sequence"/>
</dbReference>
<reference evidence="1" key="1">
    <citation type="submission" date="2018-11" db="EMBL/GenBank/DDBJ databases">
        <authorList>
            <consortium name="Pathogen Informatics"/>
        </authorList>
    </citation>
    <scope>NUCLEOTIDE SEQUENCE</scope>
</reference>
<keyword evidence="2" id="KW-1185">Reference proteome</keyword>
<gene>
    <name evidence="1" type="ORF">PXEA_LOCUS26333</name>
</gene>
<evidence type="ECO:0000313" key="2">
    <source>
        <dbReference type="Proteomes" id="UP000784294"/>
    </source>
</evidence>
<organism evidence="1 2">
    <name type="scientific">Protopolystoma xenopodis</name>
    <dbReference type="NCBI Taxonomy" id="117903"/>
    <lineage>
        <taxon>Eukaryota</taxon>
        <taxon>Metazoa</taxon>
        <taxon>Spiralia</taxon>
        <taxon>Lophotrochozoa</taxon>
        <taxon>Platyhelminthes</taxon>
        <taxon>Monogenea</taxon>
        <taxon>Polyopisthocotylea</taxon>
        <taxon>Polystomatidea</taxon>
        <taxon>Polystomatidae</taxon>
        <taxon>Protopolystoma</taxon>
    </lineage>
</organism>
<dbReference type="AlphaFoldDB" id="A0A3S5B3Z3"/>
<proteinExistence type="predicted"/>
<sequence length="67" mass="7558">MNQRMSFRPHSSSSRFFQSLPLAPWDPSLSCLIQRFLSSAATVSMLLEASSSTFCLKPLIARLFQPH</sequence>